<name>A0A2P2PQK3_RHIMU</name>
<sequence>MHDQAMTITTPYPCSECIPIKDGLTALAHLKVGIIIHEINPIPSILEVSYLLHSYHNIIQHSKN</sequence>
<accession>A0A2P2PQK3</accession>
<reference evidence="1" key="1">
    <citation type="submission" date="2018-02" db="EMBL/GenBank/DDBJ databases">
        <title>Rhizophora mucronata_Transcriptome.</title>
        <authorList>
            <person name="Meera S.P."/>
            <person name="Sreeshan A."/>
            <person name="Augustine A."/>
        </authorList>
    </citation>
    <scope>NUCLEOTIDE SEQUENCE</scope>
    <source>
        <tissue evidence="1">Leaf</tissue>
    </source>
</reference>
<organism evidence="1">
    <name type="scientific">Rhizophora mucronata</name>
    <name type="common">Asiatic mangrove</name>
    <dbReference type="NCBI Taxonomy" id="61149"/>
    <lineage>
        <taxon>Eukaryota</taxon>
        <taxon>Viridiplantae</taxon>
        <taxon>Streptophyta</taxon>
        <taxon>Embryophyta</taxon>
        <taxon>Tracheophyta</taxon>
        <taxon>Spermatophyta</taxon>
        <taxon>Magnoliopsida</taxon>
        <taxon>eudicotyledons</taxon>
        <taxon>Gunneridae</taxon>
        <taxon>Pentapetalae</taxon>
        <taxon>rosids</taxon>
        <taxon>fabids</taxon>
        <taxon>Malpighiales</taxon>
        <taxon>Rhizophoraceae</taxon>
        <taxon>Rhizophora</taxon>
    </lineage>
</organism>
<evidence type="ECO:0000313" key="1">
    <source>
        <dbReference type="EMBL" id="MBX57027.1"/>
    </source>
</evidence>
<dbReference type="AlphaFoldDB" id="A0A2P2PQK3"/>
<proteinExistence type="predicted"/>
<dbReference type="EMBL" id="GGEC01076543">
    <property type="protein sequence ID" value="MBX57027.1"/>
    <property type="molecule type" value="Transcribed_RNA"/>
</dbReference>
<protein>
    <submittedName>
        <fullName evidence="1">Uncharacterized protein</fullName>
    </submittedName>
</protein>